<dbReference type="EMBL" id="VIKR01000004">
    <property type="protein sequence ID" value="TQV73169.1"/>
    <property type="molecule type" value="Genomic_DNA"/>
</dbReference>
<evidence type="ECO:0000259" key="1">
    <source>
        <dbReference type="Pfam" id="PF16036"/>
    </source>
</evidence>
<keyword evidence="3" id="KW-1185">Reference proteome</keyword>
<comment type="caution">
    <text evidence="2">The sequence shown here is derived from an EMBL/GenBank/DDBJ whole genome shotgun (WGS) entry which is preliminary data.</text>
</comment>
<feature type="domain" description="Chalcone isomerase" evidence="1">
    <location>
        <begin position="39"/>
        <end position="177"/>
    </location>
</feature>
<protein>
    <recommendedName>
        <fullName evidence="1">Chalcone isomerase domain-containing protein</fullName>
    </recommendedName>
</protein>
<name>A0A545T7G9_9GAMM</name>
<gene>
    <name evidence="2" type="ORF">FLL45_17125</name>
</gene>
<dbReference type="AlphaFoldDB" id="A0A545T7G9"/>
<dbReference type="OrthoDB" id="8527419at2"/>
<reference evidence="2 3" key="1">
    <citation type="submission" date="2019-06" db="EMBL/GenBank/DDBJ databases">
        <title>Draft genome of Aliikangiella marina GYP-15.</title>
        <authorList>
            <person name="Wang G."/>
        </authorList>
    </citation>
    <scope>NUCLEOTIDE SEQUENCE [LARGE SCALE GENOMIC DNA]</scope>
    <source>
        <strain evidence="2 3">GYP-15</strain>
    </source>
</reference>
<organism evidence="2 3">
    <name type="scientific">Aliikangiella marina</name>
    <dbReference type="NCBI Taxonomy" id="1712262"/>
    <lineage>
        <taxon>Bacteria</taxon>
        <taxon>Pseudomonadati</taxon>
        <taxon>Pseudomonadota</taxon>
        <taxon>Gammaproteobacteria</taxon>
        <taxon>Oceanospirillales</taxon>
        <taxon>Pleioneaceae</taxon>
        <taxon>Aliikangiella</taxon>
    </lineage>
</organism>
<sequence>MNSQNSILTVILKWSSLALLVGYSVTFSSHATASAEMPKDLKLVGESNLSVWWWDIYDAQLFTESGRYQTEELPLLLSITYNRDIDSADLIDETDSQWERFKIDEKQRKAWVEQLTGLWPDVRKDDNISFHIDKLGNCHFYFNGEFIGTVSDPNFSTSFSAIWLAENSAYPKMTQRLTGRNSNKK</sequence>
<accession>A0A545T7G9</accession>
<evidence type="ECO:0000313" key="2">
    <source>
        <dbReference type="EMBL" id="TQV73169.1"/>
    </source>
</evidence>
<evidence type="ECO:0000313" key="3">
    <source>
        <dbReference type="Proteomes" id="UP000317839"/>
    </source>
</evidence>
<proteinExistence type="predicted"/>
<dbReference type="InterPro" id="IPR016087">
    <property type="entry name" value="Chalcone_isomerase"/>
</dbReference>
<dbReference type="Pfam" id="PF16036">
    <property type="entry name" value="Chalcone_3"/>
    <property type="match status" value="1"/>
</dbReference>
<dbReference type="Proteomes" id="UP000317839">
    <property type="component" value="Unassembled WGS sequence"/>
</dbReference>
<dbReference type="RefSeq" id="WP_142943301.1">
    <property type="nucleotide sequence ID" value="NZ_VIKR01000004.1"/>
</dbReference>